<gene>
    <name evidence="7" type="ORF">SAMN05421824_0774</name>
</gene>
<reference evidence="7 8" key="1">
    <citation type="submission" date="2016-10" db="EMBL/GenBank/DDBJ databases">
        <authorList>
            <person name="de Groot N.N."/>
        </authorList>
    </citation>
    <scope>NUCLEOTIDE SEQUENCE [LARGE SCALE GENOMIC DNA]</scope>
    <source>
        <strain evidence="7 8">DSM 21035</strain>
    </source>
</reference>
<name>A0A1H9C0D6_9FLAO</name>
<evidence type="ECO:0000256" key="3">
    <source>
        <dbReference type="ARBA" id="ARBA00022827"/>
    </source>
</evidence>
<dbReference type="InterPro" id="IPR006076">
    <property type="entry name" value="FAD-dep_OxRdtase"/>
</dbReference>
<keyword evidence="3" id="KW-0274">FAD</keyword>
<dbReference type="GO" id="GO:0047545">
    <property type="term" value="F:(S)-2-hydroxyglutarate dehydrogenase activity"/>
    <property type="evidence" value="ECO:0007669"/>
    <property type="project" value="TreeGrafter"/>
</dbReference>
<evidence type="ECO:0000256" key="1">
    <source>
        <dbReference type="ARBA" id="ARBA00001974"/>
    </source>
</evidence>
<dbReference type="NCBIfam" id="NF008726">
    <property type="entry name" value="PRK11728.1"/>
    <property type="match status" value="1"/>
</dbReference>
<dbReference type="Gene3D" id="3.30.9.10">
    <property type="entry name" value="D-Amino Acid Oxidase, subunit A, domain 2"/>
    <property type="match status" value="1"/>
</dbReference>
<dbReference type="InterPro" id="IPR036188">
    <property type="entry name" value="FAD/NAD-bd_sf"/>
</dbReference>
<dbReference type="GO" id="GO:0005737">
    <property type="term" value="C:cytoplasm"/>
    <property type="evidence" value="ECO:0007669"/>
    <property type="project" value="TreeGrafter"/>
</dbReference>
<keyword evidence="2" id="KW-0285">Flavoprotein</keyword>
<dbReference type="AlphaFoldDB" id="A0A1H9C0D6"/>
<organism evidence="7 8">
    <name type="scientific">Hyunsoonleella jejuensis</name>
    <dbReference type="NCBI Taxonomy" id="419940"/>
    <lineage>
        <taxon>Bacteria</taxon>
        <taxon>Pseudomonadati</taxon>
        <taxon>Bacteroidota</taxon>
        <taxon>Flavobacteriia</taxon>
        <taxon>Flavobacteriales</taxon>
        <taxon>Flavobacteriaceae</taxon>
    </lineage>
</organism>
<feature type="domain" description="FAD dependent oxidoreductase" evidence="6">
    <location>
        <begin position="7"/>
        <end position="397"/>
    </location>
</feature>
<evidence type="ECO:0000256" key="5">
    <source>
        <dbReference type="ARBA" id="ARBA00037941"/>
    </source>
</evidence>
<accession>A0A1H9C0D6</accession>
<dbReference type="SUPFAM" id="SSF51905">
    <property type="entry name" value="FAD/NAD(P)-binding domain"/>
    <property type="match status" value="1"/>
</dbReference>
<dbReference type="Proteomes" id="UP000198999">
    <property type="component" value="Unassembled WGS sequence"/>
</dbReference>
<protein>
    <submittedName>
        <fullName evidence="7">L-2-hydroxyglutarate oxidase</fullName>
    </submittedName>
</protein>
<evidence type="ECO:0000313" key="8">
    <source>
        <dbReference type="Proteomes" id="UP000198999"/>
    </source>
</evidence>
<comment type="similarity">
    <text evidence="5">Belongs to the L2HGDH family.</text>
</comment>
<sequence length="406" mass="44670">MDPLLYDITIVGGGIVGAATAYKIQNKYPELKLLLIEKETSLAAHQTGNNSGVIHSGLYYTPGSLKAKMCSDGRKQLVHFAKKYHVAHEVCGKVVAATDERELPYLDNIFNNGLQNGIEGIEKINANELNDIEPHVESIGGIWVPCTGIIDFKGATETMAGLILSVQPKSKIVLGETVLDCSHNSEISTVTTSKHQYKTKHVIFCGGLQADRLAKQEGVNLKQKVVGFRGDYYNLTEAAKHKVKHLIYPVPNPAFPFLGVHFTRMVNGDVECGPNAVLTFKREGYGKTDFNLKDAADALAYSGTWNLLRRHTKFAVNEYRRAFSKTLFLKTLQRLIPSLKAEDIVPGRAGVRAMLLKENGEMQEDFEIAYKGKSIHVLNAPSPAATACLAIGDKICDMATEYFNLN</sequence>
<comment type="cofactor">
    <cofactor evidence="1">
        <name>FAD</name>
        <dbReference type="ChEBI" id="CHEBI:57692"/>
    </cofactor>
</comment>
<evidence type="ECO:0000256" key="4">
    <source>
        <dbReference type="ARBA" id="ARBA00023002"/>
    </source>
</evidence>
<dbReference type="Gene3D" id="3.50.50.60">
    <property type="entry name" value="FAD/NAD(P)-binding domain"/>
    <property type="match status" value="1"/>
</dbReference>
<evidence type="ECO:0000259" key="6">
    <source>
        <dbReference type="Pfam" id="PF01266"/>
    </source>
</evidence>
<dbReference type="EMBL" id="FOFN01000001">
    <property type="protein sequence ID" value="SEP94690.1"/>
    <property type="molecule type" value="Genomic_DNA"/>
</dbReference>
<proteinExistence type="inferred from homology"/>
<dbReference type="PANTHER" id="PTHR43104">
    <property type="entry name" value="L-2-HYDROXYGLUTARATE DEHYDROGENASE, MITOCHONDRIAL"/>
    <property type="match status" value="1"/>
</dbReference>
<keyword evidence="8" id="KW-1185">Reference proteome</keyword>
<evidence type="ECO:0000256" key="2">
    <source>
        <dbReference type="ARBA" id="ARBA00022630"/>
    </source>
</evidence>
<dbReference type="STRING" id="419940.SAMN05421824_0774"/>
<evidence type="ECO:0000313" key="7">
    <source>
        <dbReference type="EMBL" id="SEP94690.1"/>
    </source>
</evidence>
<dbReference type="PANTHER" id="PTHR43104:SF2">
    <property type="entry name" value="L-2-HYDROXYGLUTARATE DEHYDROGENASE, MITOCHONDRIAL"/>
    <property type="match status" value="1"/>
</dbReference>
<dbReference type="Pfam" id="PF01266">
    <property type="entry name" value="DAO"/>
    <property type="match status" value="1"/>
</dbReference>
<keyword evidence="4" id="KW-0560">Oxidoreductase</keyword>